<evidence type="ECO:0000256" key="1">
    <source>
        <dbReference type="ARBA" id="ARBA00004651"/>
    </source>
</evidence>
<dbReference type="Gene3D" id="1.20.1640.10">
    <property type="entry name" value="Multidrug efflux transporter AcrB transmembrane domain"/>
    <property type="match status" value="2"/>
</dbReference>
<evidence type="ECO:0000256" key="3">
    <source>
        <dbReference type="ARBA" id="ARBA00022692"/>
    </source>
</evidence>
<dbReference type="PROSITE" id="PS50156">
    <property type="entry name" value="SSD"/>
    <property type="match status" value="1"/>
</dbReference>
<feature type="transmembrane region" description="Helical" evidence="6">
    <location>
        <begin position="219"/>
        <end position="238"/>
    </location>
</feature>
<dbReference type="InterPro" id="IPR000731">
    <property type="entry name" value="SSD"/>
</dbReference>
<dbReference type="GO" id="GO:0005886">
    <property type="term" value="C:plasma membrane"/>
    <property type="evidence" value="ECO:0007669"/>
    <property type="project" value="UniProtKB-SubCell"/>
</dbReference>
<evidence type="ECO:0000313" key="9">
    <source>
        <dbReference type="Proteomes" id="UP000198432"/>
    </source>
</evidence>
<evidence type="ECO:0000256" key="5">
    <source>
        <dbReference type="ARBA" id="ARBA00023136"/>
    </source>
</evidence>
<gene>
    <name evidence="8" type="ORF">SAMN06296052_10294</name>
</gene>
<feature type="transmembrane region" description="Helical" evidence="6">
    <location>
        <begin position="732"/>
        <end position="759"/>
    </location>
</feature>
<feature type="transmembrane region" description="Helical" evidence="6">
    <location>
        <begin position="632"/>
        <end position="652"/>
    </location>
</feature>
<dbReference type="AlphaFoldDB" id="A0A239BS45"/>
<dbReference type="Proteomes" id="UP000198432">
    <property type="component" value="Unassembled WGS sequence"/>
</dbReference>
<feature type="transmembrane region" description="Helical" evidence="6">
    <location>
        <begin position="658"/>
        <end position="679"/>
    </location>
</feature>
<dbReference type="EMBL" id="FZOQ01000002">
    <property type="protein sequence ID" value="SNS09874.1"/>
    <property type="molecule type" value="Genomic_DNA"/>
</dbReference>
<comment type="subcellular location">
    <subcellularLocation>
        <location evidence="1">Cell membrane</location>
        <topology evidence="1">Multi-pass membrane protein</topology>
    </subcellularLocation>
</comment>
<evidence type="ECO:0000259" key="7">
    <source>
        <dbReference type="PROSITE" id="PS50156"/>
    </source>
</evidence>
<name>A0A239BS45_9BACT</name>
<feature type="transmembrane region" description="Helical" evidence="6">
    <location>
        <begin position="271"/>
        <end position="295"/>
    </location>
</feature>
<feature type="transmembrane region" description="Helical" evidence="6">
    <location>
        <begin position="345"/>
        <end position="371"/>
    </location>
</feature>
<dbReference type="PANTHER" id="PTHR33406:SF12">
    <property type="entry name" value="BLR2997 PROTEIN"/>
    <property type="match status" value="1"/>
</dbReference>
<protein>
    <recommendedName>
        <fullName evidence="7">SSD domain-containing protein</fullName>
    </recommendedName>
</protein>
<dbReference type="InterPro" id="IPR050545">
    <property type="entry name" value="Mycobact_MmpL"/>
</dbReference>
<dbReference type="PANTHER" id="PTHR33406">
    <property type="entry name" value="MEMBRANE PROTEIN MJ1562-RELATED"/>
    <property type="match status" value="1"/>
</dbReference>
<feature type="transmembrane region" description="Helical" evidence="6">
    <location>
        <begin position="700"/>
        <end position="726"/>
    </location>
</feature>
<proteinExistence type="predicted"/>
<dbReference type="InterPro" id="IPR004869">
    <property type="entry name" value="MMPL_dom"/>
</dbReference>
<keyword evidence="2" id="KW-1003">Cell membrane</keyword>
<reference evidence="9" key="1">
    <citation type="submission" date="2017-06" db="EMBL/GenBank/DDBJ databases">
        <authorList>
            <person name="Varghese N."/>
            <person name="Submissions S."/>
        </authorList>
    </citation>
    <scope>NUCLEOTIDE SEQUENCE [LARGE SCALE GENOMIC DNA]</scope>
    <source>
        <strain evidence="9">NKM1</strain>
    </source>
</reference>
<dbReference type="SUPFAM" id="SSF82866">
    <property type="entry name" value="Multidrug efflux transporter AcrB transmembrane domain"/>
    <property type="match status" value="2"/>
</dbReference>
<feature type="domain" description="SSD" evidence="7">
    <location>
        <begin position="245"/>
        <end position="370"/>
    </location>
</feature>
<keyword evidence="9" id="KW-1185">Reference proteome</keyword>
<accession>A0A239BS45</accession>
<feature type="transmembrane region" description="Helical" evidence="6">
    <location>
        <begin position="403"/>
        <end position="422"/>
    </location>
</feature>
<evidence type="ECO:0000256" key="6">
    <source>
        <dbReference type="SAM" id="Phobius"/>
    </source>
</evidence>
<evidence type="ECO:0000313" key="8">
    <source>
        <dbReference type="EMBL" id="SNS09874.1"/>
    </source>
</evidence>
<keyword evidence="4 6" id="KW-1133">Transmembrane helix</keyword>
<sequence length="762" mass="84935">MPNDLHHFRINLLSFKKLSLLVLLLVALLSALSIYYAARLRFDYNFDNFFPKGDPDLAYYFSYRDKFGNDNDYLLIGLDNKGASIFERQFLIKVDSLSNVLQRLPNIEAVLSPTTVKSPVIESFGYFEIPYLHPHEPERYELDSVNIYSSQELVGTLFSEDATAVSLFVQTKDDLSKEEADSLIAAVNGAIEALELPEYHIAGKALAQAVFIDKMKVELAIFMSASILLVILFLWITFRTVWGVLVPLVVVLLSVLWAMGVMGLFNTPIDIMTVLLPTILFVVGMSDVIHILARYMTEISHGQEKLPALKVTVREVGMATFLTSLTTAIGFLTLLTTAIVPIRNFGLYTAIAIGLAYVLAFTVLPSILLLLPKPDTTRARRADVSWPLLLRQLLSFVWKHPKGILTASAFIVLLSLVGIWQIKVDTTMLEDLGDEDPIVQDFRYFEQNFSGVRPFELHLLAGEGHTLYDQEVLQEVAELEAYLYSEYGLHFISSPATIVKTLNKAQNGGMQEYYRIPERKQELLKVKQRLQAFRNRSELRGVVTPDAREGRLTGKMKDIGSAQASVLNDSLRHFISQNINPAYLKTRLTGSALLLDKNNEYVTTNMMQGLLIAFGVIALIVGLIFRSLRMVLISLIPNIIPLLMIGGLMGFMGVNLTVSISIIFTIAFGIAVDDTIHFLSKLKLELVKGKSLPHALKGTFLSAGKAIIITTCILVAGFLTLVLSTFDATFYVGLYVSLTLLFAVVADLVLLPVLILLFYKPK</sequence>
<organism evidence="8 9">
    <name type="scientific">Pontibacter ummariensis</name>
    <dbReference type="NCBI Taxonomy" id="1610492"/>
    <lineage>
        <taxon>Bacteria</taxon>
        <taxon>Pseudomonadati</taxon>
        <taxon>Bacteroidota</taxon>
        <taxon>Cytophagia</taxon>
        <taxon>Cytophagales</taxon>
        <taxon>Hymenobacteraceae</taxon>
        <taxon>Pontibacter</taxon>
    </lineage>
</organism>
<dbReference type="Pfam" id="PF03176">
    <property type="entry name" value="MMPL"/>
    <property type="match status" value="2"/>
</dbReference>
<feature type="transmembrane region" description="Helical" evidence="6">
    <location>
        <begin position="245"/>
        <end position="265"/>
    </location>
</feature>
<feature type="transmembrane region" description="Helical" evidence="6">
    <location>
        <begin position="316"/>
        <end position="339"/>
    </location>
</feature>
<keyword evidence="5 6" id="KW-0472">Membrane</keyword>
<feature type="transmembrane region" description="Helical" evidence="6">
    <location>
        <begin position="606"/>
        <end position="625"/>
    </location>
</feature>
<keyword evidence="3 6" id="KW-0812">Transmembrane</keyword>
<evidence type="ECO:0000256" key="2">
    <source>
        <dbReference type="ARBA" id="ARBA00022475"/>
    </source>
</evidence>
<evidence type="ECO:0000256" key="4">
    <source>
        <dbReference type="ARBA" id="ARBA00022989"/>
    </source>
</evidence>